<dbReference type="InterPro" id="IPR009492">
    <property type="entry name" value="TniQ"/>
</dbReference>
<feature type="domain" description="TniQ" evidence="1">
    <location>
        <begin position="25"/>
        <end position="155"/>
    </location>
</feature>
<dbReference type="Pfam" id="PF06527">
    <property type="entry name" value="TniQ"/>
    <property type="match status" value="1"/>
</dbReference>
<sequence>MAIDPLAPAISIRERYGDVASDRWPVIVEPQQDEMLLSWLHRLAYANGVAPRAFARVLGLTPGMWSASLDLRLPGDIARQLCANTGVSPDQLAAMTLSHALPKQLLLPLRNSGRRDRSTWLQFCSQCLTEDSQPYFRRRWRLATRVSCTKHGCRLRDRCPCCRSRIAVFNGRRLVPQHRCAYCGCDLRRASIITIGPGAKWFDRCIDDICRPEELTSSPTGRALMRRLLNMPGLVCLYSASILTSLSTAARTRCVEKLTYHLSDWLMDDEDISFSERGYSYLPSSNSSRIVELLTAALTRKIGRPIAANHRQPAATDTELLKAYVQTSPGLSIHHHMRFNGSGSFRDVVKQEAILR</sequence>
<geneLocation type="plasmid" evidence="2">
    <name>unnamed2</name>
</geneLocation>
<keyword evidence="2" id="KW-0614">Plasmid</keyword>
<dbReference type="EMBL" id="CP157962">
    <property type="protein sequence ID" value="XBT97373.1"/>
    <property type="molecule type" value="Genomic_DNA"/>
</dbReference>
<organism evidence="2">
    <name type="scientific">Rhizobium sp. ZPR3</name>
    <dbReference type="NCBI Taxonomy" id="3158967"/>
    <lineage>
        <taxon>Bacteria</taxon>
        <taxon>Pseudomonadati</taxon>
        <taxon>Pseudomonadota</taxon>
        <taxon>Alphaproteobacteria</taxon>
        <taxon>Hyphomicrobiales</taxon>
        <taxon>Rhizobiaceae</taxon>
        <taxon>Rhizobium/Agrobacterium group</taxon>
        <taxon>Rhizobium</taxon>
    </lineage>
</organism>
<dbReference type="RefSeq" id="WP_349962435.1">
    <property type="nucleotide sequence ID" value="NZ_CP157962.1"/>
</dbReference>
<dbReference type="AlphaFoldDB" id="A0AAU7S4P2"/>
<protein>
    <submittedName>
        <fullName evidence="2">TniQ family protein</fullName>
    </submittedName>
</protein>
<gene>
    <name evidence="2" type="ORF">ABM479_29320</name>
</gene>
<proteinExistence type="predicted"/>
<name>A0AAU7S4P2_9HYPH</name>
<reference evidence="2" key="1">
    <citation type="submission" date="2024-06" db="EMBL/GenBank/DDBJ databases">
        <authorList>
            <person name="Li T."/>
            <person name="Gao R."/>
        </authorList>
    </citation>
    <scope>NUCLEOTIDE SEQUENCE</scope>
    <source>
        <strain evidence="2">ZPR3</strain>
        <plasmid evidence="2">unnamed2</plasmid>
    </source>
</reference>
<evidence type="ECO:0000313" key="2">
    <source>
        <dbReference type="EMBL" id="XBT97373.1"/>
    </source>
</evidence>
<accession>A0AAU7S4P2</accession>
<evidence type="ECO:0000259" key="1">
    <source>
        <dbReference type="Pfam" id="PF06527"/>
    </source>
</evidence>